<dbReference type="RefSeq" id="WP_387725044.1">
    <property type="nucleotide sequence ID" value="NZ_JBIAPI010000013.1"/>
</dbReference>
<evidence type="ECO:0000313" key="2">
    <source>
        <dbReference type="EMBL" id="MFF3228324.1"/>
    </source>
</evidence>
<name>A0ABW6R4C8_9NOCA</name>
<comment type="caution">
    <text evidence="2">The sequence shown here is derived from an EMBL/GenBank/DDBJ whole genome shotgun (WGS) entry which is preliminary data.</text>
</comment>
<dbReference type="Proteomes" id="UP001601948">
    <property type="component" value="Unassembled WGS sequence"/>
</dbReference>
<feature type="region of interest" description="Disordered" evidence="1">
    <location>
        <begin position="145"/>
        <end position="193"/>
    </location>
</feature>
<reference evidence="2 3" key="1">
    <citation type="submission" date="2024-10" db="EMBL/GenBank/DDBJ databases">
        <title>The Natural Products Discovery Center: Release of the First 8490 Sequenced Strains for Exploring Actinobacteria Biosynthetic Diversity.</title>
        <authorList>
            <person name="Kalkreuter E."/>
            <person name="Kautsar S.A."/>
            <person name="Yang D."/>
            <person name="Bader C.D."/>
            <person name="Teijaro C.N."/>
            <person name="Fluegel L."/>
            <person name="Davis C.M."/>
            <person name="Simpson J.R."/>
            <person name="Lauterbach L."/>
            <person name="Steele A.D."/>
            <person name="Gui C."/>
            <person name="Meng S."/>
            <person name="Li G."/>
            <person name="Viehrig K."/>
            <person name="Ye F."/>
            <person name="Su P."/>
            <person name="Kiefer A.F."/>
            <person name="Nichols A."/>
            <person name="Cepeda A.J."/>
            <person name="Yan W."/>
            <person name="Fan B."/>
            <person name="Jiang Y."/>
            <person name="Adhikari A."/>
            <person name="Zheng C.-J."/>
            <person name="Schuster L."/>
            <person name="Cowan T.M."/>
            <person name="Smanski M.J."/>
            <person name="Chevrette M.G."/>
            <person name="De Carvalho L.P.S."/>
            <person name="Shen B."/>
        </authorList>
    </citation>
    <scope>NUCLEOTIDE SEQUENCE [LARGE SCALE GENOMIC DNA]</scope>
    <source>
        <strain evidence="2 3">NPDC003040</strain>
    </source>
</reference>
<dbReference type="EMBL" id="JBIAPI010000013">
    <property type="protein sequence ID" value="MFF3228324.1"/>
    <property type="molecule type" value="Genomic_DNA"/>
</dbReference>
<proteinExistence type="predicted"/>
<feature type="compositionally biased region" description="Low complexity" evidence="1">
    <location>
        <begin position="162"/>
        <end position="193"/>
    </location>
</feature>
<dbReference type="PROSITE" id="PS51257">
    <property type="entry name" value="PROKAR_LIPOPROTEIN"/>
    <property type="match status" value="1"/>
</dbReference>
<feature type="region of interest" description="Disordered" evidence="1">
    <location>
        <begin position="22"/>
        <end position="59"/>
    </location>
</feature>
<protein>
    <recommendedName>
        <fullName evidence="4">PASTA domain-containing protein</fullName>
    </recommendedName>
</protein>
<evidence type="ECO:0000256" key="1">
    <source>
        <dbReference type="SAM" id="MobiDB-lite"/>
    </source>
</evidence>
<evidence type="ECO:0008006" key="4">
    <source>
        <dbReference type="Google" id="ProtNLM"/>
    </source>
</evidence>
<organism evidence="2 3">
    <name type="scientific">Nocardia suismassiliense</name>
    <dbReference type="NCBI Taxonomy" id="2077092"/>
    <lineage>
        <taxon>Bacteria</taxon>
        <taxon>Bacillati</taxon>
        <taxon>Actinomycetota</taxon>
        <taxon>Actinomycetes</taxon>
        <taxon>Mycobacteriales</taxon>
        <taxon>Nocardiaceae</taxon>
        <taxon>Nocardia</taxon>
    </lineage>
</organism>
<gene>
    <name evidence="2" type="ORF">ACFYV7_36400</name>
</gene>
<evidence type="ECO:0000313" key="3">
    <source>
        <dbReference type="Proteomes" id="UP001601948"/>
    </source>
</evidence>
<accession>A0ABW6R4C8</accession>
<sequence>MDIRRTIILAAAAVALTACSTSIPDREPGDTTTQRTSERPAVPGAPGRPEKTDAGKVPGAPIRIPAFTELQGLPLVTVRDLAETRIAEECDDCVRIATAVDSTATQYSVCQYVSFRGGQADPTPNEESPNGSVILTRGSTLTLITGPSAPQELPCSTEGYLPKTSVTDDPDPTTGTTPTTGRPTSKPRVTPTS</sequence>
<keyword evidence="3" id="KW-1185">Reference proteome</keyword>